<gene>
    <name evidence="2" type="ORF">JW498_20610</name>
</gene>
<evidence type="ECO:0000313" key="2">
    <source>
        <dbReference type="EMBL" id="MBN0989769.1"/>
    </source>
</evidence>
<keyword evidence="3" id="KW-1185">Reference proteome</keyword>
<comment type="caution">
    <text evidence="2">The sequence shown here is derived from an EMBL/GenBank/DDBJ whole genome shotgun (WGS) entry which is preliminary data.</text>
</comment>
<protein>
    <submittedName>
        <fullName evidence="2">Uncharacterized protein</fullName>
    </submittedName>
</protein>
<sequence>MDMIAGAIGRAELQQNDKEQSGQSEQQAEQGIDLSGKFYQMARSNRSGLNVDTGQFVLVRVSSGVYALYSLNSEDRKDPGVWLGSVNGRLGMGVSYKF</sequence>
<reference evidence="2 3" key="1">
    <citation type="submission" date="2021-02" db="EMBL/GenBank/DDBJ databases">
        <title>A novel species of genus Amphritea isolated from a fishpond in China.</title>
        <authorList>
            <person name="Lu H."/>
        </authorList>
    </citation>
    <scope>NUCLEOTIDE SEQUENCE [LARGE SCALE GENOMIC DNA]</scope>
    <source>
        <strain evidence="2 3">RP18W</strain>
    </source>
</reference>
<evidence type="ECO:0000256" key="1">
    <source>
        <dbReference type="SAM" id="MobiDB-lite"/>
    </source>
</evidence>
<dbReference type="RefSeq" id="WP_205209788.1">
    <property type="nucleotide sequence ID" value="NZ_JAFFZO010000009.1"/>
</dbReference>
<proteinExistence type="predicted"/>
<accession>A0ABS2WDL1</accession>
<organism evidence="2 3">
    <name type="scientific">Amphritea pacifica</name>
    <dbReference type="NCBI Taxonomy" id="2811233"/>
    <lineage>
        <taxon>Bacteria</taxon>
        <taxon>Pseudomonadati</taxon>
        <taxon>Pseudomonadota</taxon>
        <taxon>Gammaproteobacteria</taxon>
        <taxon>Oceanospirillales</taxon>
        <taxon>Oceanospirillaceae</taxon>
        <taxon>Amphritea</taxon>
    </lineage>
</organism>
<name>A0ABS2WDL1_9GAMM</name>
<dbReference type="Proteomes" id="UP000760472">
    <property type="component" value="Unassembled WGS sequence"/>
</dbReference>
<feature type="region of interest" description="Disordered" evidence="1">
    <location>
        <begin position="1"/>
        <end position="29"/>
    </location>
</feature>
<dbReference type="EMBL" id="JAFFZP010000052">
    <property type="protein sequence ID" value="MBN0989769.1"/>
    <property type="molecule type" value="Genomic_DNA"/>
</dbReference>
<evidence type="ECO:0000313" key="3">
    <source>
        <dbReference type="Proteomes" id="UP000760472"/>
    </source>
</evidence>